<dbReference type="RefSeq" id="WP_084755928.1">
    <property type="nucleotide sequence ID" value="NZ_CALGVN010000049.1"/>
</dbReference>
<protein>
    <submittedName>
        <fullName evidence="2">TIGR03086 family protein</fullName>
    </submittedName>
</protein>
<keyword evidence="3" id="KW-1185">Reference proteome</keyword>
<dbReference type="InterPro" id="IPR017517">
    <property type="entry name" value="Maleyloyr_isom"/>
</dbReference>
<dbReference type="NCBIfam" id="TIGR03083">
    <property type="entry name" value="maleylpyruvate isomerase family mycothiol-dependent enzyme"/>
    <property type="match status" value="1"/>
</dbReference>
<dbReference type="Proteomes" id="UP000184363">
    <property type="component" value="Unassembled WGS sequence"/>
</dbReference>
<sequence>MDHADHMRSAVDVVVAAVRSADPARYDAPTPCPDFTLRTLVDHVAFGMLLAEYAGRKKPHEPDWDPTASAPYLAGRPESEWPRLIAEQGERLTEAWADPAAWTGEASFGGSLMPAADLGSMMIVELVLHAWDVARGAGSELPPVPPALADAVLVGVRAIAPMGRDGGWFGAEVPAGSDATTLERALAESGRDPRWSLSRT</sequence>
<dbReference type="OrthoDB" id="5185819at2"/>
<feature type="domain" description="Mycothiol-dependent maleylpyruvate isomerase metal-binding" evidence="1">
    <location>
        <begin position="9"/>
        <end position="134"/>
    </location>
</feature>
<proteinExistence type="predicted"/>
<dbReference type="EMBL" id="FRAP01000026">
    <property type="protein sequence ID" value="SHL37929.1"/>
    <property type="molecule type" value="Genomic_DNA"/>
</dbReference>
<dbReference type="InterPro" id="IPR034660">
    <property type="entry name" value="DinB/YfiT-like"/>
</dbReference>
<dbReference type="Pfam" id="PF11716">
    <property type="entry name" value="MDMPI_N"/>
    <property type="match status" value="1"/>
</dbReference>
<evidence type="ECO:0000313" key="3">
    <source>
        <dbReference type="Proteomes" id="UP000184363"/>
    </source>
</evidence>
<dbReference type="AlphaFoldDB" id="A0A1M7A5K2"/>
<reference evidence="2 3" key="1">
    <citation type="submission" date="2016-11" db="EMBL/GenBank/DDBJ databases">
        <authorList>
            <person name="Jaros S."/>
            <person name="Januszkiewicz K."/>
            <person name="Wedrychowicz H."/>
        </authorList>
    </citation>
    <scope>NUCLEOTIDE SEQUENCE [LARGE SCALE GENOMIC DNA]</scope>
    <source>
        <strain evidence="2 3">DSM 43832</strain>
    </source>
</reference>
<accession>A0A1M7A5K2</accession>
<gene>
    <name evidence="2" type="ORF">SAMN05443637_12624</name>
</gene>
<evidence type="ECO:0000313" key="2">
    <source>
        <dbReference type="EMBL" id="SHL37929.1"/>
    </source>
</evidence>
<dbReference type="InterPro" id="IPR017520">
    <property type="entry name" value="CHP03086"/>
</dbReference>
<dbReference type="GO" id="GO:0046872">
    <property type="term" value="F:metal ion binding"/>
    <property type="evidence" value="ECO:0007669"/>
    <property type="project" value="InterPro"/>
</dbReference>
<evidence type="ECO:0000259" key="1">
    <source>
        <dbReference type="Pfam" id="PF11716"/>
    </source>
</evidence>
<dbReference type="Gene3D" id="1.20.120.450">
    <property type="entry name" value="dinb family like domain"/>
    <property type="match status" value="1"/>
</dbReference>
<name>A0A1M7A5K2_PSETH</name>
<organism evidence="2 3">
    <name type="scientific">Pseudonocardia thermophila</name>
    <dbReference type="NCBI Taxonomy" id="1848"/>
    <lineage>
        <taxon>Bacteria</taxon>
        <taxon>Bacillati</taxon>
        <taxon>Actinomycetota</taxon>
        <taxon>Actinomycetes</taxon>
        <taxon>Pseudonocardiales</taxon>
        <taxon>Pseudonocardiaceae</taxon>
        <taxon>Pseudonocardia</taxon>
    </lineage>
</organism>
<dbReference type="NCBIfam" id="TIGR03086">
    <property type="entry name" value="TIGR03086 family metal-binding protein"/>
    <property type="match status" value="1"/>
</dbReference>
<dbReference type="InterPro" id="IPR024344">
    <property type="entry name" value="MDMPI_metal-binding"/>
</dbReference>
<dbReference type="SUPFAM" id="SSF109854">
    <property type="entry name" value="DinB/YfiT-like putative metalloenzymes"/>
    <property type="match status" value="1"/>
</dbReference>
<dbReference type="STRING" id="1848.SAMN05443637_12624"/>